<evidence type="ECO:0000259" key="1">
    <source>
        <dbReference type="PROSITE" id="PS51819"/>
    </source>
</evidence>
<name>A0ABT8MZ30_9BACL</name>
<dbReference type="InterPro" id="IPR029068">
    <property type="entry name" value="Glyas_Bleomycin-R_OHBP_Dase"/>
</dbReference>
<dbReference type="EMBL" id="JAUJWV010000001">
    <property type="protein sequence ID" value="MDN7240709.1"/>
    <property type="molecule type" value="Genomic_DNA"/>
</dbReference>
<reference evidence="2 3" key="1">
    <citation type="submission" date="2023-06" db="EMBL/GenBank/DDBJ databases">
        <title>Novel species in genus Planococcus.</title>
        <authorList>
            <person name="Ning S."/>
        </authorList>
    </citation>
    <scope>NUCLEOTIDE SEQUENCE [LARGE SCALE GENOMIC DNA]</scope>
    <source>
        <strain evidence="2 3">N028</strain>
    </source>
</reference>
<feature type="domain" description="VOC" evidence="1">
    <location>
        <begin position="6"/>
        <end position="130"/>
    </location>
</feature>
<dbReference type="PANTHER" id="PTHR36110:SF2">
    <property type="entry name" value="RING-CLEAVING DIOXYGENASE MHQE-RELATED"/>
    <property type="match status" value="1"/>
</dbReference>
<gene>
    <name evidence="2" type="ORF">QWY14_02860</name>
</gene>
<dbReference type="PROSITE" id="PS51819">
    <property type="entry name" value="VOC"/>
    <property type="match status" value="2"/>
</dbReference>
<accession>A0ABT8MZ30</accession>
<dbReference type="RefSeq" id="WP_301722614.1">
    <property type="nucleotide sequence ID" value="NZ_JAUJWV010000001.1"/>
</dbReference>
<proteinExistence type="predicted"/>
<dbReference type="GO" id="GO:0051213">
    <property type="term" value="F:dioxygenase activity"/>
    <property type="evidence" value="ECO:0007669"/>
    <property type="project" value="UniProtKB-KW"/>
</dbReference>
<dbReference type="CDD" id="cd08346">
    <property type="entry name" value="PcpA_N_like"/>
    <property type="match status" value="1"/>
</dbReference>
<evidence type="ECO:0000313" key="2">
    <source>
        <dbReference type="EMBL" id="MDN7240709.1"/>
    </source>
</evidence>
<keyword evidence="3" id="KW-1185">Reference proteome</keyword>
<dbReference type="Pfam" id="PF00903">
    <property type="entry name" value="Glyoxalase"/>
    <property type="match status" value="2"/>
</dbReference>
<feature type="domain" description="VOC" evidence="1">
    <location>
        <begin position="151"/>
        <end position="268"/>
    </location>
</feature>
<dbReference type="InterPro" id="IPR004360">
    <property type="entry name" value="Glyas_Fos-R_dOase_dom"/>
</dbReference>
<sequence length="311" mass="34869">MKKTAGIHHITAIVGHPQENVDFYAGILGLRMVKKTVNFDDPETYHLYFGNDGGKPGTIITFFPWANAYQGKIGAGQVGVTSYVVPTGALPFWEKRIGKFAIPFTKETRFGENYLSFEDPHGLQLELVERENGELNHFEFGGITPAVAIKGFGGATLLSARPAQTAKTLEEVMGLEKIGEEGDLMRFRSYGEIGNIIDLKLTPLSRGQMGVGTVHHIAWRAEDDQDHVDWQDHVRNHGYGVTEVKDRNYFNAIYFKEHGEILFEIATDPPGFAHDETPETMGENLMLPEQYETHREKLVESLIPIQVRPLD</sequence>
<dbReference type="InterPro" id="IPR052537">
    <property type="entry name" value="Extradiol_RC_dioxygenase"/>
</dbReference>
<protein>
    <submittedName>
        <fullName evidence="2">Ring-cleaving dioxygenase</fullName>
    </submittedName>
</protein>
<keyword evidence="2" id="KW-0560">Oxidoreductase</keyword>
<dbReference type="Gene3D" id="3.10.180.10">
    <property type="entry name" value="2,3-Dihydroxybiphenyl 1,2-Dioxygenase, domain 1"/>
    <property type="match status" value="2"/>
</dbReference>
<dbReference type="Proteomes" id="UP001172055">
    <property type="component" value="Unassembled WGS sequence"/>
</dbReference>
<evidence type="ECO:0000313" key="3">
    <source>
        <dbReference type="Proteomes" id="UP001172055"/>
    </source>
</evidence>
<keyword evidence="2" id="KW-0223">Dioxygenase</keyword>
<dbReference type="InterPro" id="IPR037523">
    <property type="entry name" value="VOC_core"/>
</dbReference>
<dbReference type="PANTHER" id="PTHR36110">
    <property type="entry name" value="RING-CLEAVING DIOXYGENASE MHQE-RELATED"/>
    <property type="match status" value="1"/>
</dbReference>
<dbReference type="CDD" id="cd08347">
    <property type="entry name" value="PcpA_C_like"/>
    <property type="match status" value="1"/>
</dbReference>
<organism evidence="2 3">
    <name type="scientific">Planococcus shixiaomingii</name>
    <dbReference type="NCBI Taxonomy" id="3058393"/>
    <lineage>
        <taxon>Bacteria</taxon>
        <taxon>Bacillati</taxon>
        <taxon>Bacillota</taxon>
        <taxon>Bacilli</taxon>
        <taxon>Bacillales</taxon>
        <taxon>Caryophanaceae</taxon>
        <taxon>Planococcus</taxon>
    </lineage>
</organism>
<comment type="caution">
    <text evidence="2">The sequence shown here is derived from an EMBL/GenBank/DDBJ whole genome shotgun (WGS) entry which is preliminary data.</text>
</comment>
<dbReference type="SUPFAM" id="SSF54593">
    <property type="entry name" value="Glyoxalase/Bleomycin resistance protein/Dihydroxybiphenyl dioxygenase"/>
    <property type="match status" value="1"/>
</dbReference>